<evidence type="ECO:0000259" key="11">
    <source>
        <dbReference type="PROSITE" id="PS50208"/>
    </source>
</evidence>
<dbReference type="InterPro" id="IPR033139">
    <property type="entry name" value="Caspase_cys_AS"/>
</dbReference>
<dbReference type="InterPro" id="IPR011029">
    <property type="entry name" value="DEATH-like_dom_sf"/>
</dbReference>
<dbReference type="InterPro" id="IPR001315">
    <property type="entry name" value="CARD"/>
</dbReference>
<dbReference type="Gene3D" id="1.10.533.10">
    <property type="entry name" value="Death Domain, Fas"/>
    <property type="match status" value="1"/>
</dbReference>
<feature type="active site" evidence="7">
    <location>
        <position position="247"/>
    </location>
</feature>
<dbReference type="SUPFAM" id="SSF52129">
    <property type="entry name" value="Caspase-like"/>
    <property type="match status" value="1"/>
</dbReference>
<dbReference type="InterPro" id="IPR016129">
    <property type="entry name" value="Caspase_his_AS"/>
</dbReference>
<dbReference type="PROSITE" id="PS50208">
    <property type="entry name" value="CASPASE_P20"/>
    <property type="match status" value="1"/>
</dbReference>
<feature type="active site" evidence="7">
    <location>
        <position position="292"/>
    </location>
</feature>
<dbReference type="PROSITE" id="PS01121">
    <property type="entry name" value="CASPASE_HIS"/>
    <property type="match status" value="1"/>
</dbReference>
<dbReference type="SMART" id="SM00114">
    <property type="entry name" value="CARD"/>
    <property type="match status" value="1"/>
</dbReference>
<feature type="domain" description="Caspase family p20" evidence="11">
    <location>
        <begin position="171"/>
        <end position="296"/>
    </location>
</feature>
<keyword evidence="2" id="KW-0645">Protease</keyword>
<dbReference type="SMART" id="SM00115">
    <property type="entry name" value="CASc"/>
    <property type="match status" value="1"/>
</dbReference>
<feature type="domain" description="CARD" evidence="12">
    <location>
        <begin position="2"/>
        <end position="91"/>
    </location>
</feature>
<dbReference type="InterPro" id="IPR002398">
    <property type="entry name" value="Pept_C14"/>
</dbReference>
<dbReference type="GO" id="GO:0042981">
    <property type="term" value="P:regulation of apoptotic process"/>
    <property type="evidence" value="ECO:0007669"/>
    <property type="project" value="InterPro"/>
</dbReference>
<dbReference type="Pfam" id="PF00619">
    <property type="entry name" value="CARD"/>
    <property type="match status" value="1"/>
</dbReference>
<keyword evidence="4" id="KW-0378">Hydrolase</keyword>
<evidence type="ECO:0000259" key="12">
    <source>
        <dbReference type="PROSITE" id="PS50209"/>
    </source>
</evidence>
<organism evidence="13 14">
    <name type="scientific">Cylicocyclus nassatus</name>
    <name type="common">Nematode worm</name>
    <dbReference type="NCBI Taxonomy" id="53992"/>
    <lineage>
        <taxon>Eukaryota</taxon>
        <taxon>Metazoa</taxon>
        <taxon>Ecdysozoa</taxon>
        <taxon>Nematoda</taxon>
        <taxon>Chromadorea</taxon>
        <taxon>Rhabditida</taxon>
        <taxon>Rhabditina</taxon>
        <taxon>Rhabditomorpha</taxon>
        <taxon>Strongyloidea</taxon>
        <taxon>Strongylidae</taxon>
        <taxon>Cylicocyclus</taxon>
    </lineage>
</organism>
<keyword evidence="5" id="KW-0788">Thiol protease</keyword>
<evidence type="ECO:0000256" key="8">
    <source>
        <dbReference type="RuleBase" id="RU003971"/>
    </source>
</evidence>
<keyword evidence="3" id="KW-0053">Apoptosis</keyword>
<evidence type="ECO:0000256" key="4">
    <source>
        <dbReference type="ARBA" id="ARBA00022801"/>
    </source>
</evidence>
<evidence type="ECO:0000256" key="2">
    <source>
        <dbReference type="ARBA" id="ARBA00022670"/>
    </source>
</evidence>
<accession>A0AA36H9Z4</accession>
<dbReference type="InterPro" id="IPR002138">
    <property type="entry name" value="Pept_C14_p10"/>
</dbReference>
<evidence type="ECO:0000256" key="1">
    <source>
        <dbReference type="ARBA" id="ARBA00010134"/>
    </source>
</evidence>
<evidence type="ECO:0000256" key="6">
    <source>
        <dbReference type="ARBA" id="ARBA00023145"/>
    </source>
</evidence>
<evidence type="ECO:0000313" key="14">
    <source>
        <dbReference type="Proteomes" id="UP001176961"/>
    </source>
</evidence>
<dbReference type="CDD" id="cd01671">
    <property type="entry name" value="CARD"/>
    <property type="match status" value="1"/>
</dbReference>
<dbReference type="GO" id="GO:0004197">
    <property type="term" value="F:cysteine-type endopeptidase activity"/>
    <property type="evidence" value="ECO:0007669"/>
    <property type="project" value="InterPro"/>
</dbReference>
<dbReference type="InterPro" id="IPR015917">
    <property type="entry name" value="Pept_C14A"/>
</dbReference>
<dbReference type="InterPro" id="IPR029030">
    <property type="entry name" value="Caspase-like_dom_sf"/>
</dbReference>
<dbReference type="PROSITE" id="PS50207">
    <property type="entry name" value="CASPASE_P10"/>
    <property type="match status" value="1"/>
</dbReference>
<dbReference type="PROSITE" id="PS01122">
    <property type="entry name" value="CASPASE_CYS"/>
    <property type="match status" value="1"/>
</dbReference>
<dbReference type="AlphaFoldDB" id="A0AA36H9Z4"/>
<feature type="region of interest" description="Disordered" evidence="9">
    <location>
        <begin position="103"/>
        <end position="126"/>
    </location>
</feature>
<feature type="compositionally biased region" description="Polar residues" evidence="9">
    <location>
        <begin position="109"/>
        <end position="126"/>
    </location>
</feature>
<dbReference type="SUPFAM" id="SSF47986">
    <property type="entry name" value="DEATH domain"/>
    <property type="match status" value="1"/>
</dbReference>
<keyword evidence="6" id="KW-0865">Zymogen</keyword>
<dbReference type="GO" id="GO:0006508">
    <property type="term" value="P:proteolysis"/>
    <property type="evidence" value="ECO:0007669"/>
    <property type="project" value="UniProtKB-KW"/>
</dbReference>
<proteinExistence type="inferred from homology"/>
<dbReference type="PANTHER" id="PTHR47901:SF8">
    <property type="entry name" value="CASPASE-3"/>
    <property type="match status" value="1"/>
</dbReference>
<dbReference type="Gene3D" id="3.40.50.1460">
    <property type="match status" value="1"/>
</dbReference>
<protein>
    <recommendedName>
        <fullName evidence="15">Caspase</fullName>
    </recommendedName>
</protein>
<dbReference type="CDD" id="cd00032">
    <property type="entry name" value="CASc"/>
    <property type="match status" value="1"/>
</dbReference>
<evidence type="ECO:0000256" key="5">
    <source>
        <dbReference type="ARBA" id="ARBA00022807"/>
    </source>
</evidence>
<evidence type="ECO:0000256" key="3">
    <source>
        <dbReference type="ARBA" id="ARBA00022703"/>
    </source>
</evidence>
<evidence type="ECO:0000256" key="9">
    <source>
        <dbReference type="SAM" id="MobiDB-lite"/>
    </source>
</evidence>
<dbReference type="GO" id="GO:0006915">
    <property type="term" value="P:apoptotic process"/>
    <property type="evidence" value="ECO:0007669"/>
    <property type="project" value="UniProtKB-KW"/>
</dbReference>
<dbReference type="Proteomes" id="UP001176961">
    <property type="component" value="Unassembled WGS sequence"/>
</dbReference>
<sequence length="461" mass="51881">MMRPERRQLLDRSLIDLSREMDVDDVLLYLQSKGVFPDLVVDKVLSSGGTTAKRVAIIRAVKSRGDKAYDALFRALLYARQSHLADLLRPLIDEDVLQTIENEPLNGASHPNPSSPSKMDGTGPSTSYMPPMQPAGVLDDLKVDFVDSNSCPQVEMYMRNRDLIYPNFATPKGLCLIINNENFSSMPRRQGTEIDCVNLKNLFGQIGYKVIVENDLTCKEMLTRVRTFANDAGHRFSSSAILIILTHGERDQLLGVGGDDDILSIYPVLEALNARNAPLLSGKPKLVFIQACRGDRRDTGVAYMDQVDTAHHKTDGPFGFLKCIQSPAVVETTSLRPRESDFLIAYATPPTYVSWRNSLRGSWFVQAVCEVFAKHARDMDILQLLTRVNQRVAECFQTNCSSSYKQMPEFHSRLIKQFYFFPGVKRSSSCNLTLTRINILADRHFGADYKAEMLMGCWFQI</sequence>
<dbReference type="PROSITE" id="PS50209">
    <property type="entry name" value="CARD"/>
    <property type="match status" value="1"/>
</dbReference>
<comment type="similarity">
    <text evidence="1 8">Belongs to the peptidase C14A family.</text>
</comment>
<dbReference type="InterPro" id="IPR011600">
    <property type="entry name" value="Pept_C14_caspase"/>
</dbReference>
<dbReference type="EMBL" id="CATQJL010000316">
    <property type="protein sequence ID" value="CAJ0606465.1"/>
    <property type="molecule type" value="Genomic_DNA"/>
</dbReference>
<feature type="domain" description="Caspase family p10" evidence="10">
    <location>
        <begin position="337"/>
        <end position="422"/>
    </location>
</feature>
<evidence type="ECO:0008006" key="15">
    <source>
        <dbReference type="Google" id="ProtNLM"/>
    </source>
</evidence>
<evidence type="ECO:0000256" key="7">
    <source>
        <dbReference type="PIRSR" id="PIRSR038001-1"/>
    </source>
</evidence>
<dbReference type="PIRSF" id="PIRSF038001">
    <property type="entry name" value="Caspase_ICE"/>
    <property type="match status" value="1"/>
</dbReference>
<dbReference type="InterPro" id="IPR001309">
    <property type="entry name" value="Pept_C14_p20"/>
</dbReference>
<dbReference type="Pfam" id="PF00656">
    <property type="entry name" value="Peptidase_C14"/>
    <property type="match status" value="1"/>
</dbReference>
<evidence type="ECO:0000259" key="10">
    <source>
        <dbReference type="PROSITE" id="PS50207"/>
    </source>
</evidence>
<reference evidence="13" key="1">
    <citation type="submission" date="2023-07" db="EMBL/GenBank/DDBJ databases">
        <authorList>
            <consortium name="CYATHOMIX"/>
        </authorList>
    </citation>
    <scope>NUCLEOTIDE SEQUENCE</scope>
    <source>
        <strain evidence="13">N/A</strain>
    </source>
</reference>
<evidence type="ECO:0000313" key="13">
    <source>
        <dbReference type="EMBL" id="CAJ0606465.1"/>
    </source>
</evidence>
<keyword evidence="14" id="KW-1185">Reference proteome</keyword>
<dbReference type="PANTHER" id="PTHR47901">
    <property type="entry name" value="CASPASE RECRUITMENT DOMAIN-CONTAINING PROTEIN 18"/>
    <property type="match status" value="1"/>
</dbReference>
<gene>
    <name evidence="13" type="ORF">CYNAS_LOCUS18448</name>
</gene>
<dbReference type="PRINTS" id="PR00376">
    <property type="entry name" value="IL1BCENZYME"/>
</dbReference>
<comment type="caution">
    <text evidence="13">The sequence shown here is derived from an EMBL/GenBank/DDBJ whole genome shotgun (WGS) entry which is preliminary data.</text>
</comment>
<name>A0AA36H9Z4_CYLNA</name>